<sequence>MAIQDLHDAIKAGDAVKVKEFFKSSNKKEISKAVCSELANGSGILQFIIGEHQKTPKQEFIEIFYEVLKHCDHDLINRKDRNGDSPVLMAASTDSLLLEALLKSAFKEKVDWNVCDHHGNGVLHHAINSGNIECIKALLNSKNALAHLSQVNNNNDNVLHAIVSKCIESGSHISTYDEVLHKISDLANEHEGSVLGDQIALSRLFNAKNKNGYTAAHLLVKNPTAFIKEGVDNDDLIRNFDIGATDSQGNSVLDLAVQNNTAECIFKMALNHEGTDYHKAIQKTLIRYIGIKKGEIMPFAYDRKLYDKAYSIMYSINRKDPEILSAIVNRCKKLSTKTAVEGFIDYVYIDLNIPSTIEDLLSCMLKSGNMYALRHFIDLYYKENQLSTKHYQKELSQIQDEEMLRAVVGIDYNSIIKDFSDKCLSPGIINALFNTDELGVSIKLINRLANSSELRKSFIENASGEQLAACMSKLDAGRPFRKNLCAAIRNEASKQEITSAMDNICSDILEKAFSFAEKGDLQALNSFLDSYPSFIYREQGGKSLLEVASDNGHVDIVQSLISLHNKNIKQAASNLSKNPNLMDAISLSFRQISKINSENVLKVIVENQDVITPSIESDILKNAKHCDNRNIISYLNSDRSIAPRSVVDSDAGTSSAMLVQDNMNRYGSLSEYVDAIRSKDLDRFKKEVLDKLSKNVKEYITRSHGNKGHTIFSLVAMFGSTEQWEALDSSYRSIPLTKKTKSLFPGDPLNNNRLSTICSPVQCAVLAGNVPMLDFFLKNIKDSELSAVYGDHGNNLIHTLVSCGKIDTVRQIIGNERFSRKEVIKALLQPNKDGITPFTMAFSEGYGQLCREILTFIKASQNITQLKTILLDENLLKEVIKDGNVNLFQDLLDIQNHVNKSKSKTRIQILNHQIDGRNNLLSYVCKKSNVEFLELLLKCCEFQELFGALEDVIREQRNIKPEILEKLISHLVRCSSEEQVASKIVPIAIKHDVPEVLRHVINAVDINDPKFNIYDLITQNKVNMLRYVLTAKPNSLETPSGKEGMSNFAVAMCSPNMLKVCHEYLTSHPNIVLESNSLIYAAILSNNVELVSKLLQKDSSLLTKGCDNSSALSKQILSELKSRYKCNFQSGELLHDFAERVGSITPEMREYLKDAFLKKCQESIIAKVELPITNSLIKAIATSNDPEKYPQLCQYITDNIKVSDFLRESNRTGSNVFHLVNDNNIKFLCGIANECDVCIRDTKDLKIKSIFKDMMNKVRSSDGLSFFHILAANGRYDDYAKLRSSVGKVDSLTSDGANVMHLCAKSGMKDKSGGFEFENLISNNGKLSGSVDRQGRGLLAYAASGSDKDLANEAVKRIIEIPHLDSNLSHKLLKSTQRSYIEKCLKAAFNSGNIEAYGMIDSAFGESRSVPMDKMHQELLTEIGKDSDPTKAAKLLSDEYDTYAKSKKSLTEGLSQSSHDEDGQVQEVFVSLDKKALLQSYYKLLNILNSRASYDECLSEINRAYGQALQIRISGNDSIAERAIFSGNVDFVKALALSSKELNPNVTDHNGNTLLSNLIIACDQHPQLIPHINTICSNLVYKHNFSVNHKNSQGETPVSLLQVLKEKLEQDPIKNKFGLGVIERLEEFFNRMHHVELDQLKEHNSACSVYDNTGSYKAFSSVLERHKLLSKQFNKVLYDACTDLLSNDAVKHPSAADRYANRLKRLLSDSVIRKTLTNTDSKGDNILQVIFKGIAAGTIKSDDVGLTQLINMIVSNITENREYSTLHDLLFNNRNSEGESAIETLARIPNAYPIFKRLEELLDKGIISNNTDLNTVLVNAAGSGNVQLYNHICTKYAVDGLYNIDIHGNSSLHKAVISGSLDMVKRVLETGTDINRKNANGNTPLHVLLLHISNAPSNMVKSEHLELVKLLVSRGASLSERNKFGDSPSSIAPYIVNRAKSKSELPENANNVIDLIREGRKDHIAINSECNTELKSYIKLGKDSQGVEIGIVGAVISAKIDNGKIHSSALLNSDFCKKHSLSTVQFNLSDTDKGYVQKVGEKRNYVVNEGSIKLKLSWKPVGKNSKEQKVSVIINADGTISVEPNDIERCGENGQNLNFNNCKVYIGSLCLKDALASGKWRNQKSVSESQERTSQDKHLSSDRSLDDGMSSEIAEPSSTNPEITPQALGGFGTTDPTKQADIGSVTPTAPSDDLLSDSHQTIPKQYSASSQIVPPLSGFGITDPTKQADRASVTPTAPSDDLLNDSHQTTPKQYSASSQIVPPLSGFGITDPTKQAGRASVTPRTLSDDLFSDSRRTIERQFPSNFPVLPDSLFGSDDQTTLRQLFDIDDQTTPKQLFDINDQTTPKQFASVDSFLSQDSLKVSEVQDKSTDFPVTRPVAELGARSKIPLLGNLPKELKNPLVESVPMSKQKSVRAEVHSDPLIGESDTEELQEFSYSTRDDQFMSGATGGLANEDILQRVMGSLLSPEVANKLEETNHGIYRRVIDEQLTKTGASGTTLQVTQDGEHLGLAEEQTSKEKSVQAASSGAASQVTQDGEHRGLEEGQTAQEKSVQAASSGAASQVTQDGEHLGLEEEQTSKEKSVQAASSGAASQDTGDDEHRGLEEGQTAQEKFVQAATSAAASQVTQDGEHRGLEEGQMAQEKSIQAASSGAASQDTGDDEHRGLEEGQMAQEKFVQAATSAAASQVTQDGEHRGLEEGQMAQEKSIQAATSAAASQDTGDDEHRGLEKEQTAQEKSIQAATSAAASQDTGDDEHRGLEKEQTAQEKSVQAASSGAASQTTEHGKHSDVGDKDGVKGKVMRYRSSSTSALDENIRFDSEMLRRHRERLKSTGSSGILDEVPGQMKHVEPQVDQSGKNIILMSGLRPVVIQDARSRSSSEVSSDDIRKPRSQSVDNISDIVKEDHDPTCRKSTGDIRDAILGMSRSVYGSESYKKHMNDAMNLAQQSSQKGKQTDATSFANEVSKIAEDLQGVSMCENR</sequence>
<feature type="compositionally biased region" description="Low complexity" evidence="2">
    <location>
        <begin position="2677"/>
        <end position="2690"/>
    </location>
</feature>
<evidence type="ECO:0008006" key="5">
    <source>
        <dbReference type="Google" id="ProtNLM"/>
    </source>
</evidence>
<dbReference type="eggNOG" id="COG0666">
    <property type="taxonomic scope" value="Bacteria"/>
</dbReference>
<protein>
    <recommendedName>
        <fullName evidence="5">Ankyrin repeat family protein</fullName>
    </recommendedName>
</protein>
<dbReference type="InterPro" id="IPR016024">
    <property type="entry name" value="ARM-type_fold"/>
</dbReference>
<dbReference type="RefSeq" id="WP_011256073.1">
    <property type="nucleotide sequence ID" value="NC_006832.1"/>
</dbReference>
<feature type="compositionally biased region" description="Basic and acidic residues" evidence="2">
    <location>
        <begin position="2754"/>
        <end position="2765"/>
    </location>
</feature>
<dbReference type="PROSITE" id="PS50088">
    <property type="entry name" value="ANK_REPEAT"/>
    <property type="match status" value="2"/>
</dbReference>
<dbReference type="Proteomes" id="UP000001021">
    <property type="component" value="Chromosome"/>
</dbReference>
<dbReference type="SUPFAM" id="SSF48371">
    <property type="entry name" value="ARM repeat"/>
    <property type="match status" value="1"/>
</dbReference>
<feature type="compositionally biased region" description="Low complexity" evidence="2">
    <location>
        <begin position="2615"/>
        <end position="2628"/>
    </location>
</feature>
<dbReference type="PANTHER" id="PTHR24121">
    <property type="entry name" value="NO MECHANORECEPTOR POTENTIAL C, ISOFORM D-RELATED"/>
    <property type="match status" value="1"/>
</dbReference>
<dbReference type="Pfam" id="PF13637">
    <property type="entry name" value="Ank_4"/>
    <property type="match status" value="1"/>
</dbReference>
<feature type="compositionally biased region" description="Polar residues" evidence="2">
    <location>
        <begin position="2197"/>
        <end position="2212"/>
    </location>
</feature>
<feature type="compositionally biased region" description="Low complexity" evidence="2">
    <location>
        <begin position="2584"/>
        <end position="2594"/>
    </location>
</feature>
<dbReference type="PANTHER" id="PTHR24121:SF21">
    <property type="entry name" value="ANKYRIN REPEAT FAMILY PROTEIN"/>
    <property type="match status" value="1"/>
</dbReference>
<name>A0A0H3M886_EHRRW</name>
<gene>
    <name evidence="3" type="ordered locus">ERWE_CDS_04110</name>
</gene>
<dbReference type="EMBL" id="CR925678">
    <property type="protein sequence ID" value="CAI26905.1"/>
    <property type="molecule type" value="Genomic_DNA"/>
</dbReference>
<dbReference type="InterPro" id="IPR036770">
    <property type="entry name" value="Ankyrin_rpt-contain_sf"/>
</dbReference>
<dbReference type="SUPFAM" id="SSF48403">
    <property type="entry name" value="Ankyrin repeat"/>
    <property type="match status" value="4"/>
</dbReference>
<keyword evidence="4" id="KW-1185">Reference proteome</keyword>
<feature type="compositionally biased region" description="Low complexity" evidence="2">
    <location>
        <begin position="2645"/>
        <end position="2656"/>
    </location>
</feature>
<feature type="compositionally biased region" description="Low complexity" evidence="2">
    <location>
        <begin position="2522"/>
        <end position="2533"/>
    </location>
</feature>
<organism evidence="3 4">
    <name type="scientific">Ehrlichia ruminantium (strain Welgevonden)</name>
    <dbReference type="NCBI Taxonomy" id="254945"/>
    <lineage>
        <taxon>Bacteria</taxon>
        <taxon>Pseudomonadati</taxon>
        <taxon>Pseudomonadota</taxon>
        <taxon>Alphaproteobacteria</taxon>
        <taxon>Rickettsiales</taxon>
        <taxon>Anaplasmataceae</taxon>
        <taxon>Ehrlichia</taxon>
    </lineage>
</organism>
<evidence type="ECO:0000256" key="1">
    <source>
        <dbReference type="PROSITE-ProRule" id="PRU00023"/>
    </source>
</evidence>
<proteinExistence type="predicted"/>
<feature type="region of interest" description="Disordered" evidence="2">
    <location>
        <begin position="2872"/>
        <end position="2894"/>
    </location>
</feature>
<feature type="compositionally biased region" description="Low complexity" evidence="2">
    <location>
        <begin position="2709"/>
        <end position="2719"/>
    </location>
</feature>
<feature type="compositionally biased region" description="Low complexity" evidence="2">
    <location>
        <begin position="2552"/>
        <end position="2564"/>
    </location>
</feature>
<dbReference type="KEGG" id="erw:ERWE_CDS_04110"/>
<evidence type="ECO:0000313" key="3">
    <source>
        <dbReference type="EMBL" id="CAI26905.1"/>
    </source>
</evidence>
<feature type="region of interest" description="Disordered" evidence="2">
    <location>
        <begin position="2514"/>
        <end position="2798"/>
    </location>
</feature>
<feature type="compositionally biased region" description="Basic and acidic residues" evidence="2">
    <location>
        <begin position="2567"/>
        <end position="2583"/>
    </location>
</feature>
<dbReference type="HOGENOM" id="CLU_226182_0_0_5"/>
<dbReference type="eggNOG" id="COG1196">
    <property type="taxonomic scope" value="Bacteria"/>
</dbReference>
<dbReference type="InterPro" id="IPR002110">
    <property type="entry name" value="Ankyrin_rpt"/>
</dbReference>
<feature type="compositionally biased region" description="Basic and acidic residues" evidence="2">
    <location>
        <begin position="2783"/>
        <end position="2797"/>
    </location>
</feature>
<accession>A0A0H3M886</accession>
<feature type="compositionally biased region" description="Low complexity" evidence="2">
    <location>
        <begin position="2740"/>
        <end position="2750"/>
    </location>
</feature>
<dbReference type="Pfam" id="PF12796">
    <property type="entry name" value="Ank_2"/>
    <property type="match status" value="1"/>
</dbReference>
<dbReference type="Gene3D" id="1.25.40.20">
    <property type="entry name" value="Ankyrin repeat-containing domain"/>
    <property type="match status" value="4"/>
</dbReference>
<feature type="compositionally biased region" description="Basic and acidic residues" evidence="2">
    <location>
        <begin position="2723"/>
        <end position="2734"/>
    </location>
</feature>
<feature type="compositionally biased region" description="Basic and acidic residues" evidence="2">
    <location>
        <begin position="2129"/>
        <end position="2146"/>
    </location>
</feature>
<feature type="region of interest" description="Disordered" evidence="2">
    <location>
        <begin position="2121"/>
        <end position="2285"/>
    </location>
</feature>
<reference evidence="3 4" key="1">
    <citation type="journal article" date="2006" name="J. Bacteriol.">
        <title>Comparative genomic analysis of three strains of Ehrlichia ruminantium reveals an active process of genome size plasticity.</title>
        <authorList>
            <person name="Frutos R."/>
            <person name="Viari A."/>
            <person name="Ferraz C."/>
            <person name="Morgat A."/>
            <person name="Eychenie S."/>
            <person name="Kandassami Y."/>
            <person name="Chantal I."/>
            <person name="Bensaid A."/>
            <person name="Coissac E."/>
            <person name="Vachiery N."/>
            <person name="Demaille J."/>
            <person name="Martinez D."/>
        </authorList>
    </citation>
    <scope>NUCLEOTIDE SEQUENCE [LARGE SCALE GENOMIC DNA]</scope>
    <source>
        <strain evidence="3 4">Welgevonden</strain>
    </source>
</reference>
<dbReference type="SMART" id="SM00248">
    <property type="entry name" value="ANK"/>
    <property type="match status" value="14"/>
</dbReference>
<feature type="repeat" description="ANK" evidence="1">
    <location>
        <begin position="1847"/>
        <end position="1879"/>
    </location>
</feature>
<dbReference type="PROSITE" id="PS50297">
    <property type="entry name" value="ANK_REP_REGION"/>
    <property type="match status" value="1"/>
</dbReference>
<evidence type="ECO:0000256" key="2">
    <source>
        <dbReference type="SAM" id="MobiDB-lite"/>
    </source>
</evidence>
<evidence type="ECO:0000313" key="4">
    <source>
        <dbReference type="Proteomes" id="UP000001021"/>
    </source>
</evidence>
<keyword evidence="1" id="KW-0040">ANK repeat</keyword>
<feature type="compositionally biased region" description="Polar residues" evidence="2">
    <location>
        <begin position="2245"/>
        <end position="2260"/>
    </location>
</feature>
<feature type="compositionally biased region" description="Low complexity" evidence="2">
    <location>
        <begin position="2769"/>
        <end position="2780"/>
    </location>
</feature>
<feature type="repeat" description="ANK" evidence="1">
    <location>
        <begin position="1880"/>
        <end position="1923"/>
    </location>
</feature>